<dbReference type="Gene3D" id="3.40.50.720">
    <property type="entry name" value="NAD(P)-binding Rossmann-like Domain"/>
    <property type="match status" value="1"/>
</dbReference>
<gene>
    <name evidence="3" type="ORF">METZ01_LOCUS311893</name>
</gene>
<dbReference type="InterPro" id="IPR002347">
    <property type="entry name" value="SDR_fam"/>
</dbReference>
<protein>
    <recommendedName>
        <fullName evidence="4">Cyclopentanol dehydrogenase</fullName>
    </recommendedName>
</protein>
<dbReference type="InterPro" id="IPR020904">
    <property type="entry name" value="Sc_DH/Rdtase_CS"/>
</dbReference>
<name>A0A382NCZ7_9ZZZZ</name>
<dbReference type="PROSITE" id="PS00061">
    <property type="entry name" value="ADH_SHORT"/>
    <property type="match status" value="1"/>
</dbReference>
<dbReference type="PRINTS" id="PR00081">
    <property type="entry name" value="GDHRDH"/>
</dbReference>
<evidence type="ECO:0000256" key="1">
    <source>
        <dbReference type="ARBA" id="ARBA00006484"/>
    </source>
</evidence>
<dbReference type="PANTHER" id="PTHR42760:SF133">
    <property type="entry name" value="3-OXOACYL-[ACYL-CARRIER-PROTEIN] REDUCTASE"/>
    <property type="match status" value="1"/>
</dbReference>
<dbReference type="EMBL" id="UINC01099625">
    <property type="protein sequence ID" value="SVC59039.1"/>
    <property type="molecule type" value="Genomic_DNA"/>
</dbReference>
<sequence>MRLKGKVALITGGARGQGAAEARLFAEEGARVVITDILDEEGKKLEAEIIELGGECLFMHQDVSSSEDWEKIVSATVRQFGKIDILLNNAGIAVWGTNDDTSEEIWDNVMDINAKGVFLGTKYVIPEMKKSGGGSIINVSSISGIIGQPTIQPVYNASKGAVRIFTKSTAVQYGQYGIRANSIHPGGVDTEMIAHRIQGDESKQRIKDTVPLQRIAKPIEIAYGALFLASDESSYMTGSEMVIDGGVTAS</sequence>
<evidence type="ECO:0008006" key="4">
    <source>
        <dbReference type="Google" id="ProtNLM"/>
    </source>
</evidence>
<keyword evidence="2" id="KW-0560">Oxidoreductase</keyword>
<reference evidence="3" key="1">
    <citation type="submission" date="2018-05" db="EMBL/GenBank/DDBJ databases">
        <authorList>
            <person name="Lanie J.A."/>
            <person name="Ng W.-L."/>
            <person name="Kazmierczak K.M."/>
            <person name="Andrzejewski T.M."/>
            <person name="Davidsen T.M."/>
            <person name="Wayne K.J."/>
            <person name="Tettelin H."/>
            <person name="Glass J.I."/>
            <person name="Rusch D."/>
            <person name="Podicherti R."/>
            <person name="Tsui H.-C.T."/>
            <person name="Winkler M.E."/>
        </authorList>
    </citation>
    <scope>NUCLEOTIDE SEQUENCE</scope>
</reference>
<dbReference type="SUPFAM" id="SSF51735">
    <property type="entry name" value="NAD(P)-binding Rossmann-fold domains"/>
    <property type="match status" value="1"/>
</dbReference>
<evidence type="ECO:0000313" key="3">
    <source>
        <dbReference type="EMBL" id="SVC59039.1"/>
    </source>
</evidence>
<dbReference type="GO" id="GO:0016616">
    <property type="term" value="F:oxidoreductase activity, acting on the CH-OH group of donors, NAD or NADP as acceptor"/>
    <property type="evidence" value="ECO:0007669"/>
    <property type="project" value="TreeGrafter"/>
</dbReference>
<proteinExistence type="inferred from homology"/>
<dbReference type="PRINTS" id="PR00080">
    <property type="entry name" value="SDRFAMILY"/>
</dbReference>
<comment type="similarity">
    <text evidence="1">Belongs to the short-chain dehydrogenases/reductases (SDR) family.</text>
</comment>
<dbReference type="NCBIfam" id="NF005559">
    <property type="entry name" value="PRK07231.1"/>
    <property type="match status" value="1"/>
</dbReference>
<dbReference type="PANTHER" id="PTHR42760">
    <property type="entry name" value="SHORT-CHAIN DEHYDROGENASES/REDUCTASES FAMILY MEMBER"/>
    <property type="match status" value="1"/>
</dbReference>
<dbReference type="Pfam" id="PF13561">
    <property type="entry name" value="adh_short_C2"/>
    <property type="match status" value="1"/>
</dbReference>
<dbReference type="FunFam" id="3.40.50.720:FF:000084">
    <property type="entry name" value="Short-chain dehydrogenase reductase"/>
    <property type="match status" value="1"/>
</dbReference>
<dbReference type="InterPro" id="IPR036291">
    <property type="entry name" value="NAD(P)-bd_dom_sf"/>
</dbReference>
<accession>A0A382NCZ7</accession>
<organism evidence="3">
    <name type="scientific">marine metagenome</name>
    <dbReference type="NCBI Taxonomy" id="408172"/>
    <lineage>
        <taxon>unclassified sequences</taxon>
        <taxon>metagenomes</taxon>
        <taxon>ecological metagenomes</taxon>
    </lineage>
</organism>
<dbReference type="AlphaFoldDB" id="A0A382NCZ7"/>
<evidence type="ECO:0000256" key="2">
    <source>
        <dbReference type="ARBA" id="ARBA00023002"/>
    </source>
</evidence>